<evidence type="ECO:0000313" key="1">
    <source>
        <dbReference type="EMBL" id="CAG6496800.1"/>
    </source>
</evidence>
<dbReference type="EMBL" id="HBUE01131840">
    <property type="protein sequence ID" value="CAG6496800.1"/>
    <property type="molecule type" value="Transcribed_RNA"/>
</dbReference>
<reference evidence="1" key="1">
    <citation type="submission" date="2021-05" db="EMBL/GenBank/DDBJ databases">
        <authorList>
            <person name="Alioto T."/>
            <person name="Alioto T."/>
            <person name="Gomez Garrido J."/>
        </authorList>
    </citation>
    <scope>NUCLEOTIDE SEQUENCE</scope>
</reference>
<dbReference type="AlphaFoldDB" id="A0A8D8G710"/>
<protein>
    <submittedName>
        <fullName evidence="1">(northern house mosquito) hypothetical protein</fullName>
    </submittedName>
</protein>
<sequence length="129" mass="12233">MLIISSAWSTTTSVGSTILTAVSTSSAIAGVSGSWGSSGCSTSGLRSVGALTDVAASGGGTVVTGVGATGLALVVLYERLMKVDPAGRAGSSATEIAGLACSDLGGLPRRLGTGLMTCGSTTSAIGSSS</sequence>
<dbReference type="EMBL" id="HBUE01213643">
    <property type="protein sequence ID" value="CAG6535628.1"/>
    <property type="molecule type" value="Transcribed_RNA"/>
</dbReference>
<proteinExistence type="predicted"/>
<dbReference type="EMBL" id="HBUE01320152">
    <property type="protein sequence ID" value="CAG6587616.1"/>
    <property type="molecule type" value="Transcribed_RNA"/>
</dbReference>
<accession>A0A8D8G710</accession>
<organism evidence="1">
    <name type="scientific">Culex pipiens</name>
    <name type="common">House mosquito</name>
    <dbReference type="NCBI Taxonomy" id="7175"/>
    <lineage>
        <taxon>Eukaryota</taxon>
        <taxon>Metazoa</taxon>
        <taxon>Ecdysozoa</taxon>
        <taxon>Arthropoda</taxon>
        <taxon>Hexapoda</taxon>
        <taxon>Insecta</taxon>
        <taxon>Pterygota</taxon>
        <taxon>Neoptera</taxon>
        <taxon>Endopterygota</taxon>
        <taxon>Diptera</taxon>
        <taxon>Nematocera</taxon>
        <taxon>Culicoidea</taxon>
        <taxon>Culicidae</taxon>
        <taxon>Culicinae</taxon>
        <taxon>Culicini</taxon>
        <taxon>Culex</taxon>
        <taxon>Culex</taxon>
    </lineage>
</organism>
<name>A0A8D8G710_CULPI</name>